<protein>
    <submittedName>
        <fullName evidence="1">Uncharacterized protein</fullName>
    </submittedName>
</protein>
<dbReference type="AlphaFoldDB" id="A0A9J5ZPB9"/>
<dbReference type="Proteomes" id="UP000824120">
    <property type="component" value="Chromosome 3"/>
</dbReference>
<sequence length="99" mass="11522">MDVHYDLINGVSLSRGANRCIFKLKRALYIHEFLVIRDPDLFLVEIFHGCPLELISGVIHEFLVIRSPDLFLPKNFTVIHYDLINGVRWSRGTYIHISN</sequence>
<gene>
    <name evidence="1" type="ORF">H5410_013779</name>
</gene>
<keyword evidence="2" id="KW-1185">Reference proteome</keyword>
<reference evidence="1 2" key="1">
    <citation type="submission" date="2020-09" db="EMBL/GenBank/DDBJ databases">
        <title>De no assembly of potato wild relative species, Solanum commersonii.</title>
        <authorList>
            <person name="Cho K."/>
        </authorList>
    </citation>
    <scope>NUCLEOTIDE SEQUENCE [LARGE SCALE GENOMIC DNA]</scope>
    <source>
        <strain evidence="1">LZ3.2</strain>
        <tissue evidence="1">Leaf</tissue>
    </source>
</reference>
<comment type="caution">
    <text evidence="1">The sequence shown here is derived from an EMBL/GenBank/DDBJ whole genome shotgun (WGS) entry which is preliminary data.</text>
</comment>
<evidence type="ECO:0000313" key="2">
    <source>
        <dbReference type="Proteomes" id="UP000824120"/>
    </source>
</evidence>
<dbReference type="EMBL" id="JACXVP010000003">
    <property type="protein sequence ID" value="KAG5613955.1"/>
    <property type="molecule type" value="Genomic_DNA"/>
</dbReference>
<evidence type="ECO:0000313" key="1">
    <source>
        <dbReference type="EMBL" id="KAG5613955.1"/>
    </source>
</evidence>
<proteinExistence type="predicted"/>
<organism evidence="1 2">
    <name type="scientific">Solanum commersonii</name>
    <name type="common">Commerson's wild potato</name>
    <name type="synonym">Commerson's nightshade</name>
    <dbReference type="NCBI Taxonomy" id="4109"/>
    <lineage>
        <taxon>Eukaryota</taxon>
        <taxon>Viridiplantae</taxon>
        <taxon>Streptophyta</taxon>
        <taxon>Embryophyta</taxon>
        <taxon>Tracheophyta</taxon>
        <taxon>Spermatophyta</taxon>
        <taxon>Magnoliopsida</taxon>
        <taxon>eudicotyledons</taxon>
        <taxon>Gunneridae</taxon>
        <taxon>Pentapetalae</taxon>
        <taxon>asterids</taxon>
        <taxon>lamiids</taxon>
        <taxon>Solanales</taxon>
        <taxon>Solanaceae</taxon>
        <taxon>Solanoideae</taxon>
        <taxon>Solaneae</taxon>
        <taxon>Solanum</taxon>
    </lineage>
</organism>
<name>A0A9J5ZPB9_SOLCO</name>
<accession>A0A9J5ZPB9</accession>